<dbReference type="PANTHER" id="PTHR47431:SF2">
    <property type="entry name" value="ZN(II)2CYS6 TRANSCRIPTION FACTOR (EUROFUNG)"/>
    <property type="match status" value="1"/>
</dbReference>
<dbReference type="InterPro" id="IPR007219">
    <property type="entry name" value="XnlR_reg_dom"/>
</dbReference>
<dbReference type="GO" id="GO:0006351">
    <property type="term" value="P:DNA-templated transcription"/>
    <property type="evidence" value="ECO:0007669"/>
    <property type="project" value="InterPro"/>
</dbReference>
<organism evidence="5 6">
    <name type="scientific">Aaosphaeria arxii CBS 175.79</name>
    <dbReference type="NCBI Taxonomy" id="1450172"/>
    <lineage>
        <taxon>Eukaryota</taxon>
        <taxon>Fungi</taxon>
        <taxon>Dikarya</taxon>
        <taxon>Ascomycota</taxon>
        <taxon>Pezizomycotina</taxon>
        <taxon>Dothideomycetes</taxon>
        <taxon>Pleosporomycetidae</taxon>
        <taxon>Pleosporales</taxon>
        <taxon>Pleosporales incertae sedis</taxon>
        <taxon>Aaosphaeria</taxon>
    </lineage>
</organism>
<dbReference type="InterPro" id="IPR036864">
    <property type="entry name" value="Zn2-C6_fun-type_DNA-bd_sf"/>
</dbReference>
<dbReference type="GO" id="GO:0003677">
    <property type="term" value="F:DNA binding"/>
    <property type="evidence" value="ECO:0007669"/>
    <property type="project" value="InterPro"/>
</dbReference>
<keyword evidence="2" id="KW-0539">Nucleus</keyword>
<accession>A0A6A5XZ95</accession>
<dbReference type="GeneID" id="54278868"/>
<dbReference type="Proteomes" id="UP000799778">
    <property type="component" value="Unassembled WGS sequence"/>
</dbReference>
<gene>
    <name evidence="5" type="ORF">BU24DRAFT_168412</name>
</gene>
<keyword evidence="1" id="KW-0479">Metal-binding</keyword>
<dbReference type="Pfam" id="PF04082">
    <property type="entry name" value="Fungal_trans"/>
    <property type="match status" value="1"/>
</dbReference>
<evidence type="ECO:0000259" key="4">
    <source>
        <dbReference type="PROSITE" id="PS50048"/>
    </source>
</evidence>
<evidence type="ECO:0000256" key="3">
    <source>
        <dbReference type="SAM" id="MobiDB-lite"/>
    </source>
</evidence>
<dbReference type="InterPro" id="IPR001138">
    <property type="entry name" value="Zn2Cys6_DnaBD"/>
</dbReference>
<sequence length="611" mass="66780">MPSPERVTAQRPAPLACLECRRTHLKCDAATPICGRCNSRGLPCSYTSSKRGTRRGTKRANPDADQLDTSRKSPCFISEPTHWITDVGEFGLNASIDAQTSSGIHVRHAQDTPPALPVARDAASIRRDAGPQQHRVDDEQLVNLYYLNFHNSHPILLPGCFYWERRYPRYLKAVVEFIGSHFSSATPSATLRDATARELAQGDQNTTEMVQARILYTILLFARNEVDEGQQMLDAAVKMAVSLGLHRRDFAASHSKGDAREEESLRRTWYELYITDACVAALQRKSTFPTHTIIADVLLPCEDSLYSSEVFLYTAPSLSTFESSIFSDHETTFSSSAYRIQAAHLLGRVVTMTSNPDSDGDSNAHTPIIHRDRIQSLDNALAAFLHHLPASKTEPEIVNAYGSEPDELIFSAHALLQHATILLHFPRGNLSSSVPPTTHLPGGHSARSVCPCTRQHVHSVKAVDASRTIAMLAALRCPVQRHSPFFVYPLALSAVVQLSAGMMHLRAGRGCLAQHYERVKLIHGVLRSLGRYWDVAGVVLRALNRTATAVFQPLFGSGEGEVGDGGYAAAAVVDAAAVSSETMAGSVQWLEGLDGLDLSGMMGLDADCFCL</sequence>
<dbReference type="GO" id="GO:0000981">
    <property type="term" value="F:DNA-binding transcription factor activity, RNA polymerase II-specific"/>
    <property type="evidence" value="ECO:0007669"/>
    <property type="project" value="InterPro"/>
</dbReference>
<dbReference type="CDD" id="cd12148">
    <property type="entry name" value="fungal_TF_MHR"/>
    <property type="match status" value="1"/>
</dbReference>
<evidence type="ECO:0000256" key="2">
    <source>
        <dbReference type="ARBA" id="ARBA00023242"/>
    </source>
</evidence>
<dbReference type="PRINTS" id="PR00755">
    <property type="entry name" value="AFLATOXINBRP"/>
</dbReference>
<dbReference type="CDD" id="cd00067">
    <property type="entry name" value="GAL4"/>
    <property type="match status" value="1"/>
</dbReference>
<evidence type="ECO:0000313" key="5">
    <source>
        <dbReference type="EMBL" id="KAF2018316.1"/>
    </source>
</evidence>
<dbReference type="OrthoDB" id="10067394at2759"/>
<evidence type="ECO:0000313" key="6">
    <source>
        <dbReference type="Proteomes" id="UP000799778"/>
    </source>
</evidence>
<protein>
    <recommendedName>
        <fullName evidence="4">Zn(2)-C6 fungal-type domain-containing protein</fullName>
    </recommendedName>
</protein>
<dbReference type="EMBL" id="ML978068">
    <property type="protein sequence ID" value="KAF2018316.1"/>
    <property type="molecule type" value="Genomic_DNA"/>
</dbReference>
<dbReference type="PANTHER" id="PTHR47431">
    <property type="entry name" value="ZN(II)2CYS6 TRANSCRIPTION FACTOR (EUROFUNG)-RELATED"/>
    <property type="match status" value="1"/>
</dbReference>
<feature type="domain" description="Zn(2)-C6 fungal-type" evidence="4">
    <location>
        <begin position="16"/>
        <end position="46"/>
    </location>
</feature>
<dbReference type="AlphaFoldDB" id="A0A6A5XZ95"/>
<dbReference type="SUPFAM" id="SSF57701">
    <property type="entry name" value="Zn2/Cys6 DNA-binding domain"/>
    <property type="match status" value="1"/>
</dbReference>
<dbReference type="GO" id="GO:0008270">
    <property type="term" value="F:zinc ion binding"/>
    <property type="evidence" value="ECO:0007669"/>
    <property type="project" value="InterPro"/>
</dbReference>
<dbReference type="RefSeq" id="XP_033386655.1">
    <property type="nucleotide sequence ID" value="XM_033521471.1"/>
</dbReference>
<dbReference type="PROSITE" id="PS00463">
    <property type="entry name" value="ZN2_CY6_FUNGAL_1"/>
    <property type="match status" value="1"/>
</dbReference>
<dbReference type="SMART" id="SM00906">
    <property type="entry name" value="Fungal_trans"/>
    <property type="match status" value="1"/>
</dbReference>
<dbReference type="SMART" id="SM00066">
    <property type="entry name" value="GAL4"/>
    <property type="match status" value="1"/>
</dbReference>
<keyword evidence="6" id="KW-1185">Reference proteome</keyword>
<proteinExistence type="predicted"/>
<evidence type="ECO:0000256" key="1">
    <source>
        <dbReference type="ARBA" id="ARBA00022723"/>
    </source>
</evidence>
<dbReference type="Gene3D" id="4.10.240.10">
    <property type="entry name" value="Zn(2)-C6 fungal-type DNA-binding domain"/>
    <property type="match status" value="1"/>
</dbReference>
<dbReference type="Pfam" id="PF00172">
    <property type="entry name" value="Zn_clus"/>
    <property type="match status" value="1"/>
</dbReference>
<reference evidence="5" key="1">
    <citation type="journal article" date="2020" name="Stud. Mycol.">
        <title>101 Dothideomycetes genomes: a test case for predicting lifestyles and emergence of pathogens.</title>
        <authorList>
            <person name="Haridas S."/>
            <person name="Albert R."/>
            <person name="Binder M."/>
            <person name="Bloem J."/>
            <person name="Labutti K."/>
            <person name="Salamov A."/>
            <person name="Andreopoulos B."/>
            <person name="Baker S."/>
            <person name="Barry K."/>
            <person name="Bills G."/>
            <person name="Bluhm B."/>
            <person name="Cannon C."/>
            <person name="Castanera R."/>
            <person name="Culley D."/>
            <person name="Daum C."/>
            <person name="Ezra D."/>
            <person name="Gonzalez J."/>
            <person name="Henrissat B."/>
            <person name="Kuo A."/>
            <person name="Liang C."/>
            <person name="Lipzen A."/>
            <person name="Lutzoni F."/>
            <person name="Magnuson J."/>
            <person name="Mondo S."/>
            <person name="Nolan M."/>
            <person name="Ohm R."/>
            <person name="Pangilinan J."/>
            <person name="Park H.-J."/>
            <person name="Ramirez L."/>
            <person name="Alfaro M."/>
            <person name="Sun H."/>
            <person name="Tritt A."/>
            <person name="Yoshinaga Y."/>
            <person name="Zwiers L.-H."/>
            <person name="Turgeon B."/>
            <person name="Goodwin S."/>
            <person name="Spatafora J."/>
            <person name="Crous P."/>
            <person name="Grigoriev I."/>
        </authorList>
    </citation>
    <scope>NUCLEOTIDE SEQUENCE</scope>
    <source>
        <strain evidence="5">CBS 175.79</strain>
    </source>
</reference>
<dbReference type="PROSITE" id="PS50048">
    <property type="entry name" value="ZN2_CY6_FUNGAL_2"/>
    <property type="match status" value="1"/>
</dbReference>
<name>A0A6A5XZ95_9PLEO</name>
<feature type="region of interest" description="Disordered" evidence="3">
    <location>
        <begin position="47"/>
        <end position="71"/>
    </location>
</feature>